<dbReference type="Proteomes" id="UP000828941">
    <property type="component" value="Chromosome 13"/>
</dbReference>
<sequence length="286" mass="32557">MEFSGPSPSFPFRNIQEMKKKDDIMITDSSLGSSNLTHNVHYTVFPNFSRWQRIHMGKCCLLDWHRAISVHCRPGEETGLAQSFCPLNLKNCNFLATLLGSLKFLRELIWIGSMESPVAEPFQDRDSSSFALIKTTRHGAKTHDEEGRLRFHLQSFVSCGAASNRTIVALWRTKLLTPEQKAQIAEDQEDQEDFLIPGKSGMSIILCRTSNQGSIWFWGKLEVGMSRGYLLNSKPCPKCKRPMEKNQDHGERTGGFYACNRYEAAELGVCDEAERRREMAKNSLER</sequence>
<evidence type="ECO:0000313" key="2">
    <source>
        <dbReference type="Proteomes" id="UP000828941"/>
    </source>
</evidence>
<comment type="caution">
    <text evidence="1">The sequence shown here is derived from an EMBL/GenBank/DDBJ whole genome shotgun (WGS) entry which is preliminary data.</text>
</comment>
<evidence type="ECO:0000313" key="1">
    <source>
        <dbReference type="EMBL" id="KAI4298880.1"/>
    </source>
</evidence>
<proteinExistence type="predicted"/>
<gene>
    <name evidence="1" type="ORF">L6164_032393</name>
</gene>
<organism evidence="1 2">
    <name type="scientific">Bauhinia variegata</name>
    <name type="common">Purple orchid tree</name>
    <name type="synonym">Phanera variegata</name>
    <dbReference type="NCBI Taxonomy" id="167791"/>
    <lineage>
        <taxon>Eukaryota</taxon>
        <taxon>Viridiplantae</taxon>
        <taxon>Streptophyta</taxon>
        <taxon>Embryophyta</taxon>
        <taxon>Tracheophyta</taxon>
        <taxon>Spermatophyta</taxon>
        <taxon>Magnoliopsida</taxon>
        <taxon>eudicotyledons</taxon>
        <taxon>Gunneridae</taxon>
        <taxon>Pentapetalae</taxon>
        <taxon>rosids</taxon>
        <taxon>fabids</taxon>
        <taxon>Fabales</taxon>
        <taxon>Fabaceae</taxon>
        <taxon>Cercidoideae</taxon>
        <taxon>Cercideae</taxon>
        <taxon>Bauhiniinae</taxon>
        <taxon>Bauhinia</taxon>
    </lineage>
</organism>
<name>A0ACB9KPA1_BAUVA</name>
<keyword evidence="2" id="KW-1185">Reference proteome</keyword>
<reference evidence="1 2" key="1">
    <citation type="journal article" date="2022" name="DNA Res.">
        <title>Chromosomal-level genome assembly of the orchid tree Bauhinia variegata (Leguminosae; Cercidoideae) supports the allotetraploid origin hypothesis of Bauhinia.</title>
        <authorList>
            <person name="Zhong Y."/>
            <person name="Chen Y."/>
            <person name="Zheng D."/>
            <person name="Pang J."/>
            <person name="Liu Y."/>
            <person name="Luo S."/>
            <person name="Meng S."/>
            <person name="Qian L."/>
            <person name="Wei D."/>
            <person name="Dai S."/>
            <person name="Zhou R."/>
        </authorList>
    </citation>
    <scope>NUCLEOTIDE SEQUENCE [LARGE SCALE GENOMIC DNA]</scope>
    <source>
        <strain evidence="1">BV-YZ2020</strain>
    </source>
</reference>
<accession>A0ACB9KPA1</accession>
<dbReference type="EMBL" id="CM039438">
    <property type="protein sequence ID" value="KAI4298880.1"/>
    <property type="molecule type" value="Genomic_DNA"/>
</dbReference>
<protein>
    <submittedName>
        <fullName evidence="1">Uncharacterized protein</fullName>
    </submittedName>
</protein>